<dbReference type="EMBL" id="CP018335">
    <property type="protein sequence ID" value="APM39345.1"/>
    <property type="molecule type" value="Genomic_DNA"/>
</dbReference>
<sequence>MNYDNKDEHYMKIALELASKGEGFVNPNPQVGALVVKEGNIVGRGYHKFYGGPHAEVYALKEAGDKAAGGQIYVTLEPCSHYGKTPPCVEAIVKAGIKKVVVALKDPNPLVSGRGIDFLRSKGIEVVTGVLEKEALNINEIFIKYITEKHPFVILKSAVTLDGKIATVTGQSKWITCEESRNFVHHIRNRVMAIAVGIGTILSDNPLLTTRLERKCKSPIAVILDSKLRIPMDCRIFDTLKYRKIIIACTEGHDKDKKYEIEKMGVDVIICPKDESGHVNLKILIEKLGNIGIDSLLIEGGGSLNFSALSSGIVDKVVYFIAPKIIGGLEAKTSVEGKGIEDLNKAVKLKNISYSKSGEDMMVQGYVEK</sequence>
<dbReference type="PIRSF" id="PIRSF006769">
    <property type="entry name" value="RibD"/>
    <property type="match status" value="1"/>
</dbReference>
<evidence type="ECO:0000256" key="5">
    <source>
        <dbReference type="ARBA" id="ARBA00007417"/>
    </source>
</evidence>
<dbReference type="GO" id="GO:0050661">
    <property type="term" value="F:NADP binding"/>
    <property type="evidence" value="ECO:0007669"/>
    <property type="project" value="InterPro"/>
</dbReference>
<dbReference type="SUPFAM" id="SSF53597">
    <property type="entry name" value="Dihydrofolate reductase-like"/>
    <property type="match status" value="1"/>
</dbReference>
<evidence type="ECO:0000256" key="4">
    <source>
        <dbReference type="ARBA" id="ARBA00005259"/>
    </source>
</evidence>
<feature type="binding site" evidence="17">
    <location>
        <position position="158"/>
    </location>
    <ligand>
        <name>NADP(+)</name>
        <dbReference type="ChEBI" id="CHEBI:58349"/>
    </ligand>
</feature>
<keyword evidence="11 15" id="KW-0560">Oxidoreductase</keyword>
<dbReference type="InterPro" id="IPR004794">
    <property type="entry name" value="Eubact_RibD"/>
</dbReference>
<dbReference type="AlphaFoldDB" id="A0A1L5F8K5"/>
<comment type="catalytic activity">
    <reaction evidence="13 15">
        <text>5-amino-6-(5-phospho-D-ribitylamino)uracil + NADP(+) = 5-amino-6-(5-phospho-D-ribosylamino)uracil + NADPH + H(+)</text>
        <dbReference type="Rhea" id="RHEA:17845"/>
        <dbReference type="ChEBI" id="CHEBI:15378"/>
        <dbReference type="ChEBI" id="CHEBI:57783"/>
        <dbReference type="ChEBI" id="CHEBI:58349"/>
        <dbReference type="ChEBI" id="CHEBI:58421"/>
        <dbReference type="ChEBI" id="CHEBI:58453"/>
        <dbReference type="EC" id="1.1.1.193"/>
    </reaction>
</comment>
<evidence type="ECO:0000256" key="2">
    <source>
        <dbReference type="ARBA" id="ARBA00004882"/>
    </source>
</evidence>
<keyword evidence="8 15" id="KW-0378">Hydrolase</keyword>
<dbReference type="InterPro" id="IPR016192">
    <property type="entry name" value="APOBEC/CMP_deaminase_Zn-bd"/>
</dbReference>
<dbReference type="Proteomes" id="UP000184604">
    <property type="component" value="Chromosome"/>
</dbReference>
<evidence type="ECO:0000259" key="19">
    <source>
        <dbReference type="PROSITE" id="PS51747"/>
    </source>
</evidence>
<feature type="binding site" evidence="17">
    <location>
        <position position="188"/>
    </location>
    <ligand>
        <name>substrate</name>
    </ligand>
</feature>
<evidence type="ECO:0000256" key="18">
    <source>
        <dbReference type="PIRSR" id="PIRSR006769-3"/>
    </source>
</evidence>
<dbReference type="FunFam" id="3.40.140.10:FF:000025">
    <property type="entry name" value="Riboflavin biosynthesis protein RibD"/>
    <property type="match status" value="1"/>
</dbReference>
<dbReference type="GO" id="GO:0008703">
    <property type="term" value="F:5-amino-6-(5-phosphoribosylamino)uracil reductase activity"/>
    <property type="evidence" value="ECO:0007669"/>
    <property type="project" value="UniProtKB-EC"/>
</dbReference>
<comment type="similarity">
    <text evidence="5 15">In the C-terminal section; belongs to the HTP reductase family.</text>
</comment>
<comment type="pathway">
    <text evidence="3 15">Cofactor biosynthesis; riboflavin biosynthesis; 5-amino-6-(D-ribitylamino)uracil from GTP: step 3/4.</text>
</comment>
<evidence type="ECO:0000256" key="3">
    <source>
        <dbReference type="ARBA" id="ARBA00004910"/>
    </source>
</evidence>
<dbReference type="EC" id="1.1.1.193" evidence="15"/>
<dbReference type="RefSeq" id="WP_073538971.1">
    <property type="nucleotide sequence ID" value="NZ_CP018335.1"/>
</dbReference>
<evidence type="ECO:0000256" key="17">
    <source>
        <dbReference type="PIRSR" id="PIRSR006769-2"/>
    </source>
</evidence>
<evidence type="ECO:0000256" key="12">
    <source>
        <dbReference type="ARBA" id="ARBA00023268"/>
    </source>
</evidence>
<feature type="binding site" evidence="17">
    <location>
        <position position="299"/>
    </location>
    <ligand>
        <name>substrate</name>
    </ligand>
</feature>
<dbReference type="Pfam" id="PF01872">
    <property type="entry name" value="RibD_C"/>
    <property type="match status" value="1"/>
</dbReference>
<dbReference type="InterPro" id="IPR011549">
    <property type="entry name" value="RibD_C"/>
</dbReference>
<feature type="binding site" evidence="18">
    <location>
        <position position="88"/>
    </location>
    <ligand>
        <name>Zn(2+)</name>
        <dbReference type="ChEBI" id="CHEBI:29105"/>
        <note>catalytic</note>
    </ligand>
</feature>
<dbReference type="InterPro" id="IPR016193">
    <property type="entry name" value="Cytidine_deaminase-like"/>
</dbReference>
<evidence type="ECO:0000256" key="8">
    <source>
        <dbReference type="ARBA" id="ARBA00022801"/>
    </source>
</evidence>
<feature type="binding site" evidence="17">
    <location>
        <position position="226"/>
    </location>
    <ligand>
        <name>NADP(+)</name>
        <dbReference type="ChEBI" id="CHEBI:58349"/>
    </ligand>
</feature>
<keyword evidence="6 15" id="KW-0686">Riboflavin biosynthesis</keyword>
<feature type="binding site" evidence="18">
    <location>
        <position position="79"/>
    </location>
    <ligand>
        <name>Zn(2+)</name>
        <dbReference type="ChEBI" id="CHEBI:29105"/>
        <note>catalytic</note>
    </ligand>
</feature>
<evidence type="ECO:0000256" key="15">
    <source>
        <dbReference type="PIRNR" id="PIRNR006769"/>
    </source>
</evidence>
<dbReference type="OrthoDB" id="9800865at2"/>
<dbReference type="Gene3D" id="3.40.140.10">
    <property type="entry name" value="Cytidine Deaminase, domain 2"/>
    <property type="match status" value="1"/>
</dbReference>
<feature type="binding site" evidence="17">
    <location>
        <position position="208"/>
    </location>
    <ligand>
        <name>substrate</name>
    </ligand>
</feature>
<feature type="binding site" evidence="17">
    <location>
        <position position="211"/>
    </location>
    <ligand>
        <name>substrate</name>
    </ligand>
</feature>
<evidence type="ECO:0000256" key="6">
    <source>
        <dbReference type="ARBA" id="ARBA00022619"/>
    </source>
</evidence>
<comment type="function">
    <text evidence="1 15">Converts 2,5-diamino-6-(ribosylamino)-4(3h)-pyrimidinone 5'-phosphate into 5-amino-6-(ribosylamino)-2,4(1h,3h)-pyrimidinedione 5'-phosphate.</text>
</comment>
<accession>A0A1L5F8K5</accession>
<evidence type="ECO:0000256" key="7">
    <source>
        <dbReference type="ARBA" id="ARBA00022723"/>
    </source>
</evidence>
<proteinExistence type="inferred from homology"/>
<comment type="similarity">
    <text evidence="4 15">In the N-terminal section; belongs to the cytidine and deoxycytidylate deaminase family.</text>
</comment>
<feature type="binding site" evidence="17">
    <location>
        <position position="200"/>
    </location>
    <ligand>
        <name>NADP(+)</name>
        <dbReference type="ChEBI" id="CHEBI:58349"/>
    </ligand>
</feature>
<evidence type="ECO:0000256" key="11">
    <source>
        <dbReference type="ARBA" id="ARBA00023002"/>
    </source>
</evidence>
<feature type="binding site" evidence="17">
    <location>
        <position position="172"/>
    </location>
    <ligand>
        <name>substrate</name>
    </ligand>
</feature>
<dbReference type="EC" id="3.5.4.26" evidence="15"/>
<feature type="binding site" evidence="17">
    <location>
        <begin position="301"/>
        <end position="307"/>
    </location>
    <ligand>
        <name>NADP(+)</name>
        <dbReference type="ChEBI" id="CHEBI:58349"/>
    </ligand>
</feature>
<evidence type="ECO:0000256" key="13">
    <source>
        <dbReference type="ARBA" id="ARBA00049861"/>
    </source>
</evidence>
<evidence type="ECO:0000256" key="14">
    <source>
        <dbReference type="ARBA" id="ARBA00049886"/>
    </source>
</evidence>
<dbReference type="PANTHER" id="PTHR38011">
    <property type="entry name" value="DIHYDROFOLATE REDUCTASE FAMILY PROTEIN (AFU_ORTHOLOGUE AFUA_8G06820)"/>
    <property type="match status" value="1"/>
</dbReference>
<dbReference type="InterPro" id="IPR002734">
    <property type="entry name" value="RibDG_C"/>
</dbReference>
<protein>
    <recommendedName>
        <fullName evidence="15">Riboflavin biosynthesis protein RibD</fullName>
    </recommendedName>
    <domain>
        <recommendedName>
            <fullName evidence="15">Diaminohydroxyphosphoribosylaminopyrimidine deaminase</fullName>
            <shortName evidence="15">DRAP deaminase</shortName>
            <ecNumber evidence="15">3.5.4.26</ecNumber>
        </recommendedName>
        <alternativeName>
            <fullName evidence="15">Riboflavin-specific deaminase</fullName>
        </alternativeName>
    </domain>
    <domain>
        <recommendedName>
            <fullName evidence="15">5-amino-6-(5-phosphoribosylamino)uracil reductase</fullName>
            <ecNumber evidence="15">1.1.1.193</ecNumber>
        </recommendedName>
        <alternativeName>
            <fullName evidence="15">HTP reductase</fullName>
        </alternativeName>
    </domain>
</protein>
<feature type="domain" description="CMP/dCMP-type deaminase" evidence="19">
    <location>
        <begin position="5"/>
        <end position="118"/>
    </location>
</feature>
<evidence type="ECO:0000256" key="16">
    <source>
        <dbReference type="PIRSR" id="PIRSR006769-1"/>
    </source>
</evidence>
<dbReference type="PROSITE" id="PS51747">
    <property type="entry name" value="CYT_DCMP_DEAMINASES_2"/>
    <property type="match status" value="1"/>
</dbReference>
<dbReference type="NCBIfam" id="TIGR00227">
    <property type="entry name" value="ribD_Cterm"/>
    <property type="match status" value="1"/>
</dbReference>
<comment type="pathway">
    <text evidence="2 15">Cofactor biosynthesis; riboflavin biosynthesis; 5-amino-6-(D-ribitylamino)uracil from GTP: step 2/4.</text>
</comment>
<feature type="binding site" evidence="18">
    <location>
        <position position="54"/>
    </location>
    <ligand>
        <name>Zn(2+)</name>
        <dbReference type="ChEBI" id="CHEBI:29105"/>
        <note>catalytic</note>
    </ligand>
</feature>
<keyword evidence="10 15" id="KW-0521">NADP</keyword>
<dbReference type="InterPro" id="IPR050765">
    <property type="entry name" value="Riboflavin_Biosynth_HTPR"/>
</dbReference>
<dbReference type="Gene3D" id="3.40.430.10">
    <property type="entry name" value="Dihydrofolate Reductase, subunit A"/>
    <property type="match status" value="1"/>
</dbReference>
<evidence type="ECO:0000313" key="21">
    <source>
        <dbReference type="Proteomes" id="UP000184604"/>
    </source>
</evidence>
<evidence type="ECO:0000256" key="1">
    <source>
        <dbReference type="ARBA" id="ARBA00002151"/>
    </source>
</evidence>
<dbReference type="InterPro" id="IPR024072">
    <property type="entry name" value="DHFR-like_dom_sf"/>
</dbReference>
<dbReference type="CDD" id="cd01284">
    <property type="entry name" value="Riboflavin_deaminase-reductase"/>
    <property type="match status" value="1"/>
</dbReference>
<feature type="binding site" evidence="17">
    <location>
        <position position="174"/>
    </location>
    <ligand>
        <name>NADP(+)</name>
        <dbReference type="ChEBI" id="CHEBI:58349"/>
    </ligand>
</feature>
<evidence type="ECO:0000313" key="20">
    <source>
        <dbReference type="EMBL" id="APM39345.1"/>
    </source>
</evidence>
<dbReference type="GO" id="GO:0008835">
    <property type="term" value="F:diaminohydroxyphosphoribosylaminopyrimidine deaminase activity"/>
    <property type="evidence" value="ECO:0007669"/>
    <property type="project" value="UniProtKB-EC"/>
</dbReference>
<dbReference type="PROSITE" id="PS00903">
    <property type="entry name" value="CYT_DCMP_DEAMINASES_1"/>
    <property type="match status" value="1"/>
</dbReference>
<dbReference type="GO" id="GO:0009231">
    <property type="term" value="P:riboflavin biosynthetic process"/>
    <property type="evidence" value="ECO:0007669"/>
    <property type="project" value="UniProtKB-UniPathway"/>
</dbReference>
<dbReference type="GO" id="GO:0008270">
    <property type="term" value="F:zinc ion binding"/>
    <property type="evidence" value="ECO:0007669"/>
    <property type="project" value="InterPro"/>
</dbReference>
<dbReference type="PANTHER" id="PTHR38011:SF7">
    <property type="entry name" value="2,5-DIAMINO-6-RIBOSYLAMINO-4(3H)-PYRIMIDINONE 5'-PHOSPHATE REDUCTASE"/>
    <property type="match status" value="1"/>
</dbReference>
<comment type="catalytic activity">
    <reaction evidence="14 15">
        <text>2,5-diamino-6-hydroxy-4-(5-phosphoribosylamino)-pyrimidine + H2O + H(+) = 5-amino-6-(5-phospho-D-ribosylamino)uracil + NH4(+)</text>
        <dbReference type="Rhea" id="RHEA:21868"/>
        <dbReference type="ChEBI" id="CHEBI:15377"/>
        <dbReference type="ChEBI" id="CHEBI:15378"/>
        <dbReference type="ChEBI" id="CHEBI:28938"/>
        <dbReference type="ChEBI" id="CHEBI:58453"/>
        <dbReference type="ChEBI" id="CHEBI:58614"/>
        <dbReference type="EC" id="3.5.4.26"/>
    </reaction>
</comment>
<organism evidence="20 21">
    <name type="scientific">Clostridium kluyveri</name>
    <dbReference type="NCBI Taxonomy" id="1534"/>
    <lineage>
        <taxon>Bacteria</taxon>
        <taxon>Bacillati</taxon>
        <taxon>Bacillota</taxon>
        <taxon>Clostridia</taxon>
        <taxon>Eubacteriales</taxon>
        <taxon>Clostridiaceae</taxon>
        <taxon>Clostridium</taxon>
    </lineage>
</organism>
<name>A0A1L5F8K5_CLOKL</name>
<evidence type="ECO:0000256" key="10">
    <source>
        <dbReference type="ARBA" id="ARBA00022857"/>
    </source>
</evidence>
<comment type="cofactor">
    <cofactor evidence="15 18">
        <name>Zn(2+)</name>
        <dbReference type="ChEBI" id="CHEBI:29105"/>
    </cofactor>
    <text evidence="15 18">Binds 1 zinc ion.</text>
</comment>
<keyword evidence="9 15" id="KW-0862">Zinc</keyword>
<dbReference type="UniPathway" id="UPA00275">
    <property type="reaction ID" value="UER00401"/>
</dbReference>
<dbReference type="NCBIfam" id="TIGR00326">
    <property type="entry name" value="eubact_ribD"/>
    <property type="match status" value="1"/>
</dbReference>
<reference evidence="20 21" key="1">
    <citation type="submission" date="2016-12" db="EMBL/GenBank/DDBJ databases">
        <title>Complete genome sequence of Clostridium kluyveri JZZ isolated from the pit mud of a Chinese flavor liquor-making factory.</title>
        <authorList>
            <person name="Wang Y."/>
        </authorList>
    </citation>
    <scope>NUCLEOTIDE SEQUENCE [LARGE SCALE GENOMIC DNA]</scope>
    <source>
        <strain evidence="20 21">JZZ</strain>
    </source>
</reference>
<feature type="active site" description="Proton donor" evidence="16">
    <location>
        <position position="56"/>
    </location>
</feature>
<gene>
    <name evidence="20" type="ORF">BS101_11605</name>
</gene>
<feature type="binding site" evidence="17">
    <location>
        <position position="204"/>
    </location>
    <ligand>
        <name>NADP(+)</name>
        <dbReference type="ChEBI" id="CHEBI:58349"/>
    </ligand>
</feature>
<dbReference type="InterPro" id="IPR002125">
    <property type="entry name" value="CMP_dCMP_dom"/>
</dbReference>
<dbReference type="Pfam" id="PF00383">
    <property type="entry name" value="dCMP_cyt_deam_1"/>
    <property type="match status" value="1"/>
</dbReference>
<dbReference type="SUPFAM" id="SSF53927">
    <property type="entry name" value="Cytidine deaminase-like"/>
    <property type="match status" value="1"/>
</dbReference>
<keyword evidence="7 15" id="KW-0479">Metal-binding</keyword>
<keyword evidence="12" id="KW-0511">Multifunctional enzyme</keyword>
<evidence type="ECO:0000256" key="9">
    <source>
        <dbReference type="ARBA" id="ARBA00022833"/>
    </source>
</evidence>